<organism evidence="1 2">
    <name type="scientific">Gigaspora rosea</name>
    <dbReference type="NCBI Taxonomy" id="44941"/>
    <lineage>
        <taxon>Eukaryota</taxon>
        <taxon>Fungi</taxon>
        <taxon>Fungi incertae sedis</taxon>
        <taxon>Mucoromycota</taxon>
        <taxon>Glomeromycotina</taxon>
        <taxon>Glomeromycetes</taxon>
        <taxon>Diversisporales</taxon>
        <taxon>Gigasporaceae</taxon>
        <taxon>Gigaspora</taxon>
    </lineage>
</organism>
<name>A0A397W6P0_9GLOM</name>
<dbReference type="EMBL" id="QKWP01000026">
    <property type="protein sequence ID" value="RIB29938.1"/>
    <property type="molecule type" value="Genomic_DNA"/>
</dbReference>
<proteinExistence type="predicted"/>
<evidence type="ECO:0000313" key="1">
    <source>
        <dbReference type="EMBL" id="RIB29938.1"/>
    </source>
</evidence>
<dbReference type="Proteomes" id="UP000266673">
    <property type="component" value="Unassembled WGS sequence"/>
</dbReference>
<dbReference type="AlphaFoldDB" id="A0A397W6P0"/>
<reference evidence="1 2" key="1">
    <citation type="submission" date="2018-06" db="EMBL/GenBank/DDBJ databases">
        <title>Comparative genomics reveals the genomic features of Rhizophagus irregularis, R. cerebriforme, R. diaphanum and Gigaspora rosea, and their symbiotic lifestyle signature.</title>
        <authorList>
            <person name="Morin E."/>
            <person name="San Clemente H."/>
            <person name="Chen E.C.H."/>
            <person name="De La Providencia I."/>
            <person name="Hainaut M."/>
            <person name="Kuo A."/>
            <person name="Kohler A."/>
            <person name="Murat C."/>
            <person name="Tang N."/>
            <person name="Roy S."/>
            <person name="Loubradou J."/>
            <person name="Henrissat B."/>
            <person name="Grigoriev I.V."/>
            <person name="Corradi N."/>
            <person name="Roux C."/>
            <person name="Martin F.M."/>
        </authorList>
    </citation>
    <scope>NUCLEOTIDE SEQUENCE [LARGE SCALE GENOMIC DNA]</scope>
    <source>
        <strain evidence="1 2">DAOM 194757</strain>
    </source>
</reference>
<evidence type="ECO:0000313" key="2">
    <source>
        <dbReference type="Proteomes" id="UP000266673"/>
    </source>
</evidence>
<dbReference type="OrthoDB" id="2420415at2759"/>
<protein>
    <submittedName>
        <fullName evidence="1">Uncharacterized protein</fullName>
    </submittedName>
</protein>
<comment type="caution">
    <text evidence="1">The sequence shown here is derived from an EMBL/GenBank/DDBJ whole genome shotgun (WGS) entry which is preliminary data.</text>
</comment>
<sequence length="227" mass="26228">MIGFAGCAKTPPSWLTALVNYCNEDKKQHIHEFFLSKYFVDGSETVLIFINFINSVNSDARININSKVFTSKIGFDDASKTFFDKLGYKLVDDQKLFEPPPFTNDYIAKFQHVSEEIDMKVMDIKWAYTKAIEESPEKIPEYLQAMYEVSKERNSESLRNLILEQTQEGADDCYIYKYISFLSSNKSSEIELNDICMMKKYKKELLDINKLLKVDSDNAFALCKRGA</sequence>
<keyword evidence="2" id="KW-1185">Reference proteome</keyword>
<gene>
    <name evidence="1" type="ORF">C2G38_2136613</name>
</gene>
<accession>A0A397W6P0</accession>